<accession>A0A0F9TDB3</accession>
<name>A0A0F9TDB3_9ZZZZ</name>
<gene>
    <name evidence="1" type="ORF">LCGC14_0407170</name>
</gene>
<proteinExistence type="predicted"/>
<evidence type="ECO:0000313" key="1">
    <source>
        <dbReference type="EMBL" id="KKN72862.1"/>
    </source>
</evidence>
<comment type="caution">
    <text evidence="1">The sequence shown here is derived from an EMBL/GenBank/DDBJ whole genome shotgun (WGS) entry which is preliminary data.</text>
</comment>
<organism evidence="1">
    <name type="scientific">marine sediment metagenome</name>
    <dbReference type="NCBI Taxonomy" id="412755"/>
    <lineage>
        <taxon>unclassified sequences</taxon>
        <taxon>metagenomes</taxon>
        <taxon>ecological metagenomes</taxon>
    </lineage>
</organism>
<reference evidence="1" key="1">
    <citation type="journal article" date="2015" name="Nature">
        <title>Complex archaea that bridge the gap between prokaryotes and eukaryotes.</title>
        <authorList>
            <person name="Spang A."/>
            <person name="Saw J.H."/>
            <person name="Jorgensen S.L."/>
            <person name="Zaremba-Niedzwiedzka K."/>
            <person name="Martijn J."/>
            <person name="Lind A.E."/>
            <person name="van Eijk R."/>
            <person name="Schleper C."/>
            <person name="Guy L."/>
            <person name="Ettema T.J."/>
        </authorList>
    </citation>
    <scope>NUCLEOTIDE SEQUENCE</scope>
</reference>
<protein>
    <submittedName>
        <fullName evidence="1">Uncharacterized protein</fullName>
    </submittedName>
</protein>
<dbReference type="AlphaFoldDB" id="A0A0F9TDB3"/>
<sequence length="79" mass="9480">MVKTKIIIINKIKGSKQKSNGEWIDIIRLKFTVPKFAYKSEIQIIKDEYTLQEAKKRIKVKLKKHFRNTFIPIEYEEVI</sequence>
<dbReference type="EMBL" id="LAZR01000354">
    <property type="protein sequence ID" value="KKN72862.1"/>
    <property type="molecule type" value="Genomic_DNA"/>
</dbReference>